<feature type="domain" description="C-type lectin" evidence="1">
    <location>
        <begin position="8"/>
        <end position="115"/>
    </location>
</feature>
<dbReference type="InterPro" id="IPR001304">
    <property type="entry name" value="C-type_lectin-like"/>
</dbReference>
<accession>A0A6P7KG87</accession>
<dbReference type="Gene3D" id="3.10.100.10">
    <property type="entry name" value="Mannose-Binding Protein A, subunit A"/>
    <property type="match status" value="1"/>
</dbReference>
<evidence type="ECO:0000313" key="2">
    <source>
        <dbReference type="Proteomes" id="UP000515145"/>
    </source>
</evidence>
<keyword evidence="2" id="KW-1185">Reference proteome</keyword>
<name>A0A6P7KG87_9TELE</name>
<protein>
    <submittedName>
        <fullName evidence="3">Snaclec rhinocetin subunit beta-like</fullName>
    </submittedName>
</protein>
<dbReference type="RefSeq" id="XP_028286411.1">
    <property type="nucleotide sequence ID" value="XM_028430610.1"/>
</dbReference>
<dbReference type="Proteomes" id="UP000515145">
    <property type="component" value="Chromosome 1"/>
</dbReference>
<proteinExistence type="predicted"/>
<dbReference type="InterPro" id="IPR016187">
    <property type="entry name" value="CTDL_fold"/>
</dbReference>
<dbReference type="OrthoDB" id="5858677at2759"/>
<dbReference type="SMART" id="SM00034">
    <property type="entry name" value="CLECT"/>
    <property type="match status" value="1"/>
</dbReference>
<dbReference type="PANTHER" id="PTHR45784:SF8">
    <property type="entry name" value="C-TYPE MANNOSE RECEPTOR 2-RELATED"/>
    <property type="match status" value="1"/>
</dbReference>
<dbReference type="PROSITE" id="PS50041">
    <property type="entry name" value="C_TYPE_LECTIN_2"/>
    <property type="match status" value="1"/>
</dbReference>
<dbReference type="Pfam" id="PF00059">
    <property type="entry name" value="Lectin_C"/>
    <property type="match status" value="1"/>
</dbReference>
<dbReference type="InParanoid" id="A0A6P7KG87"/>
<dbReference type="InterPro" id="IPR016186">
    <property type="entry name" value="C-type_lectin-like/link_sf"/>
</dbReference>
<dbReference type="GeneID" id="114451743"/>
<evidence type="ECO:0000313" key="3">
    <source>
        <dbReference type="RefSeq" id="XP_028286411.1"/>
    </source>
</evidence>
<reference evidence="3" key="1">
    <citation type="submission" date="2025-08" db="UniProtKB">
        <authorList>
            <consortium name="RefSeq"/>
        </authorList>
    </citation>
    <scope>IDENTIFICATION</scope>
</reference>
<dbReference type="PANTHER" id="PTHR45784">
    <property type="entry name" value="C-TYPE LECTIN DOMAIN FAMILY 20 MEMBER A-RELATED"/>
    <property type="match status" value="1"/>
</dbReference>
<organism evidence="2 3">
    <name type="scientific">Parambassis ranga</name>
    <name type="common">Indian glassy fish</name>
    <dbReference type="NCBI Taxonomy" id="210632"/>
    <lineage>
        <taxon>Eukaryota</taxon>
        <taxon>Metazoa</taxon>
        <taxon>Chordata</taxon>
        <taxon>Craniata</taxon>
        <taxon>Vertebrata</taxon>
        <taxon>Euteleostomi</taxon>
        <taxon>Actinopterygii</taxon>
        <taxon>Neopterygii</taxon>
        <taxon>Teleostei</taxon>
        <taxon>Neoteleostei</taxon>
        <taxon>Acanthomorphata</taxon>
        <taxon>Ovalentaria</taxon>
        <taxon>Ambassidae</taxon>
        <taxon>Parambassis</taxon>
    </lineage>
</organism>
<dbReference type="SUPFAM" id="SSF56436">
    <property type="entry name" value="C-type lectin-like"/>
    <property type="match status" value="1"/>
</dbReference>
<evidence type="ECO:0000259" key="1">
    <source>
        <dbReference type="PROSITE" id="PS50041"/>
    </source>
</evidence>
<dbReference type="AlphaFoldDB" id="A0A6P7KG87"/>
<gene>
    <name evidence="3" type="primary">LOC114451743</name>
</gene>
<sequence>MTMVTVVKERKSWEEALKYCRDHQTDLPSVVSETDRLVAQSEIIRHNDITGQVWIGLRYLGGHWLWVNNDTLEYEAWPENNQDQLCPVWNRCGALTKEGQWWAMDCLEKLNFICI</sequence>